<protein>
    <submittedName>
        <fullName evidence="12">Solute carrier family 25 member 45</fullName>
    </submittedName>
</protein>
<keyword evidence="11" id="KW-0732">Signal</keyword>
<dbReference type="Pfam" id="PF00153">
    <property type="entry name" value="Mito_carr"/>
    <property type="match status" value="3"/>
</dbReference>
<gene>
    <name evidence="12" type="primary">SLC25A45</name>
</gene>
<dbReference type="Gene3D" id="1.50.40.10">
    <property type="entry name" value="Mitochondrial carrier domain"/>
    <property type="match status" value="2"/>
</dbReference>
<evidence type="ECO:0000256" key="9">
    <source>
        <dbReference type="PROSITE-ProRule" id="PRU00282"/>
    </source>
</evidence>
<keyword evidence="7" id="KW-0496">Mitochondrion</keyword>
<accession>A0A8C0CY71</accession>
<keyword evidence="8 9" id="KW-0472">Membrane</keyword>
<dbReference type="InterPro" id="IPR018108">
    <property type="entry name" value="MCP_transmembrane"/>
</dbReference>
<evidence type="ECO:0000256" key="1">
    <source>
        <dbReference type="ARBA" id="ARBA00004225"/>
    </source>
</evidence>
<reference evidence="12" key="1">
    <citation type="submission" date="2023-09" db="UniProtKB">
        <authorList>
            <consortium name="Ensembl"/>
        </authorList>
    </citation>
    <scope>IDENTIFICATION</scope>
</reference>
<name>A0A8C0CY71_BALMU</name>
<organism evidence="12">
    <name type="scientific">Balaenoptera musculus</name>
    <name type="common">Blue whale</name>
    <dbReference type="NCBI Taxonomy" id="9771"/>
    <lineage>
        <taxon>Eukaryota</taxon>
        <taxon>Metazoa</taxon>
        <taxon>Chordata</taxon>
        <taxon>Craniata</taxon>
        <taxon>Vertebrata</taxon>
        <taxon>Euteleostomi</taxon>
        <taxon>Mammalia</taxon>
        <taxon>Eutheria</taxon>
        <taxon>Laurasiatheria</taxon>
        <taxon>Artiodactyla</taxon>
        <taxon>Whippomorpha</taxon>
        <taxon>Cetacea</taxon>
        <taxon>Mysticeti</taxon>
        <taxon>Balaenopteridae</taxon>
        <taxon>Balaenoptera</taxon>
    </lineage>
</organism>
<dbReference type="AlphaFoldDB" id="A0A8C0CY71"/>
<keyword evidence="6" id="KW-1133">Transmembrane helix</keyword>
<sequence length="224" mass="24415">MPVEEFVAWISGALGLVLGHPFDTVKVRLQTQTTYRGIVDCMAKTYRHEACCLAPFGLIKVRLQNQTEPKGKSGSPPPQYRGPVHCVASIFQAEGPRGLFPGAWALTLRDNPILGICFVTYECLCRQFTLDGQNPSSGTVLVAGGSAGVTSWVTATPLDVIKPRMQMVGLRQRVHWGLLDCMVSSAQREGLGVFFRGLGINSARAFPVNAATFLSYEYLLHSRG</sequence>
<dbReference type="PANTHER" id="PTHR45624:SF6">
    <property type="entry name" value="SOLUTE CARRIER FAMILY 25 MEMBER 45"/>
    <property type="match status" value="1"/>
</dbReference>
<dbReference type="InterPro" id="IPR050567">
    <property type="entry name" value="Mitochondrial_Carrier"/>
</dbReference>
<dbReference type="GO" id="GO:0022857">
    <property type="term" value="F:transmembrane transporter activity"/>
    <property type="evidence" value="ECO:0007669"/>
    <property type="project" value="TreeGrafter"/>
</dbReference>
<dbReference type="SUPFAM" id="SSF103506">
    <property type="entry name" value="Mitochondrial carrier"/>
    <property type="match status" value="1"/>
</dbReference>
<feature type="signal peptide" evidence="11">
    <location>
        <begin position="1"/>
        <end position="19"/>
    </location>
</feature>
<dbReference type="OMA" id="TILQCEM"/>
<comment type="subcellular location">
    <subcellularLocation>
        <location evidence="1">Mitochondrion membrane</location>
        <topology evidence="1">Multi-pass membrane protein</topology>
    </subcellularLocation>
</comment>
<evidence type="ECO:0000256" key="11">
    <source>
        <dbReference type="SAM" id="SignalP"/>
    </source>
</evidence>
<evidence type="ECO:0000256" key="2">
    <source>
        <dbReference type="ARBA" id="ARBA00006375"/>
    </source>
</evidence>
<proteinExistence type="inferred from homology"/>
<evidence type="ECO:0000313" key="12">
    <source>
        <dbReference type="Ensembl" id="ENSBMSP00010012645.1"/>
    </source>
</evidence>
<dbReference type="Ensembl" id="ENSBMST00010014059.1">
    <property type="protein sequence ID" value="ENSBMSP00010012645.1"/>
    <property type="gene ID" value="ENSBMSG00010009289.1"/>
</dbReference>
<feature type="repeat" description="Solcar" evidence="9">
    <location>
        <begin position="31"/>
        <end position="127"/>
    </location>
</feature>
<comment type="similarity">
    <text evidence="2 10">Belongs to the mitochondrial carrier (TC 2.A.29) family.</text>
</comment>
<keyword evidence="5" id="KW-0677">Repeat</keyword>
<keyword evidence="4 9" id="KW-0812">Transmembrane</keyword>
<evidence type="ECO:0000256" key="8">
    <source>
        <dbReference type="ARBA" id="ARBA00023136"/>
    </source>
</evidence>
<evidence type="ECO:0000256" key="3">
    <source>
        <dbReference type="ARBA" id="ARBA00022448"/>
    </source>
</evidence>
<feature type="chain" id="PRO_5034020000" evidence="11">
    <location>
        <begin position="20"/>
        <end position="224"/>
    </location>
</feature>
<evidence type="ECO:0000256" key="7">
    <source>
        <dbReference type="ARBA" id="ARBA00023128"/>
    </source>
</evidence>
<keyword evidence="3 10" id="KW-0813">Transport</keyword>
<dbReference type="GO" id="GO:0031966">
    <property type="term" value="C:mitochondrial membrane"/>
    <property type="evidence" value="ECO:0007669"/>
    <property type="project" value="UniProtKB-SubCell"/>
</dbReference>
<evidence type="ECO:0000256" key="4">
    <source>
        <dbReference type="ARBA" id="ARBA00022692"/>
    </source>
</evidence>
<evidence type="ECO:0000256" key="10">
    <source>
        <dbReference type="RuleBase" id="RU000488"/>
    </source>
</evidence>
<dbReference type="PANTHER" id="PTHR45624">
    <property type="entry name" value="MITOCHONDRIAL BASIC AMINO ACIDS TRANSPORTER-RELATED"/>
    <property type="match status" value="1"/>
</dbReference>
<evidence type="ECO:0000256" key="5">
    <source>
        <dbReference type="ARBA" id="ARBA00022737"/>
    </source>
</evidence>
<dbReference type="GeneTree" id="ENSGT00940000161002"/>
<dbReference type="PROSITE" id="PS50920">
    <property type="entry name" value="SOLCAR"/>
    <property type="match status" value="2"/>
</dbReference>
<dbReference type="InterPro" id="IPR023395">
    <property type="entry name" value="MCP_dom_sf"/>
</dbReference>
<feature type="repeat" description="Solcar" evidence="9">
    <location>
        <begin position="135"/>
        <end position="222"/>
    </location>
</feature>
<evidence type="ECO:0000256" key="6">
    <source>
        <dbReference type="ARBA" id="ARBA00022989"/>
    </source>
</evidence>